<sequence>MNTRTRTRRLAAAAGLLTVALVATGCGPDDSSDTGSGAAPTTAAPTTAAAATTAAPADAPSEAPADPSGAATAPAAAAPAGGQAVSPADEAAFEKASMDTAGCAAYYKTHQVLLVTSAAGSQIKGTKVKTECSQYGLLLDTSGPDTTFKVAADASVVMFVKPSGNKTGYPRYTAQKVSFAEYAKTRKPCFDIPEPDGRPAGLQCGPLFIYSADSSGTVTSMHETWEVVD</sequence>
<feature type="compositionally biased region" description="Low complexity" evidence="1">
    <location>
        <begin position="33"/>
        <end position="82"/>
    </location>
</feature>
<accession>A0ABW6GNH5</accession>
<dbReference type="Proteomes" id="UP001599542">
    <property type="component" value="Unassembled WGS sequence"/>
</dbReference>
<evidence type="ECO:0000313" key="4">
    <source>
        <dbReference type="Proteomes" id="UP001599542"/>
    </source>
</evidence>
<feature type="signal peptide" evidence="2">
    <location>
        <begin position="1"/>
        <end position="25"/>
    </location>
</feature>
<evidence type="ECO:0008006" key="5">
    <source>
        <dbReference type="Google" id="ProtNLM"/>
    </source>
</evidence>
<feature type="chain" id="PRO_5047542337" description="Lipoprotein" evidence="2">
    <location>
        <begin position="26"/>
        <end position="229"/>
    </location>
</feature>
<dbReference type="RefSeq" id="WP_380324525.1">
    <property type="nucleotide sequence ID" value="NZ_JBHYPW010000025.1"/>
</dbReference>
<proteinExistence type="predicted"/>
<evidence type="ECO:0000313" key="3">
    <source>
        <dbReference type="EMBL" id="MFE1354189.1"/>
    </source>
</evidence>
<reference evidence="3 4" key="1">
    <citation type="submission" date="2024-09" db="EMBL/GenBank/DDBJ databases">
        <title>The Natural Products Discovery Center: Release of the First 8490 Sequenced Strains for Exploring Actinobacteria Biosynthetic Diversity.</title>
        <authorList>
            <person name="Kalkreuter E."/>
            <person name="Kautsar S.A."/>
            <person name="Yang D."/>
            <person name="Bader C.D."/>
            <person name="Teijaro C.N."/>
            <person name="Fluegel L."/>
            <person name="Davis C.M."/>
            <person name="Simpson J.R."/>
            <person name="Lauterbach L."/>
            <person name="Steele A.D."/>
            <person name="Gui C."/>
            <person name="Meng S."/>
            <person name="Li G."/>
            <person name="Viehrig K."/>
            <person name="Ye F."/>
            <person name="Su P."/>
            <person name="Kiefer A.F."/>
            <person name="Nichols A."/>
            <person name="Cepeda A.J."/>
            <person name="Yan W."/>
            <person name="Fan B."/>
            <person name="Jiang Y."/>
            <person name="Adhikari A."/>
            <person name="Zheng C.-J."/>
            <person name="Schuster L."/>
            <person name="Cowan T.M."/>
            <person name="Smanski M.J."/>
            <person name="Chevrette M.G."/>
            <person name="De Carvalho L.P.S."/>
            <person name="Shen B."/>
        </authorList>
    </citation>
    <scope>NUCLEOTIDE SEQUENCE [LARGE SCALE GENOMIC DNA]</scope>
    <source>
        <strain evidence="3 4">NPDC058753</strain>
    </source>
</reference>
<comment type="caution">
    <text evidence="3">The sequence shown here is derived from an EMBL/GenBank/DDBJ whole genome shotgun (WGS) entry which is preliminary data.</text>
</comment>
<keyword evidence="2" id="KW-0732">Signal</keyword>
<evidence type="ECO:0000256" key="1">
    <source>
        <dbReference type="SAM" id="MobiDB-lite"/>
    </source>
</evidence>
<evidence type="ECO:0000256" key="2">
    <source>
        <dbReference type="SAM" id="SignalP"/>
    </source>
</evidence>
<dbReference type="PROSITE" id="PS51257">
    <property type="entry name" value="PROKAR_LIPOPROTEIN"/>
    <property type="match status" value="1"/>
</dbReference>
<keyword evidence="4" id="KW-1185">Reference proteome</keyword>
<organism evidence="3 4">
    <name type="scientific">Kitasatospora phosalacinea</name>
    <dbReference type="NCBI Taxonomy" id="2065"/>
    <lineage>
        <taxon>Bacteria</taxon>
        <taxon>Bacillati</taxon>
        <taxon>Actinomycetota</taxon>
        <taxon>Actinomycetes</taxon>
        <taxon>Kitasatosporales</taxon>
        <taxon>Streptomycetaceae</taxon>
        <taxon>Kitasatospora</taxon>
    </lineage>
</organism>
<gene>
    <name evidence="3" type="ORF">ACFW6T_19590</name>
</gene>
<dbReference type="EMBL" id="JBHYPX010000039">
    <property type="protein sequence ID" value="MFE1354189.1"/>
    <property type="molecule type" value="Genomic_DNA"/>
</dbReference>
<feature type="region of interest" description="Disordered" evidence="1">
    <location>
        <begin position="28"/>
        <end position="82"/>
    </location>
</feature>
<protein>
    <recommendedName>
        <fullName evidence="5">Lipoprotein</fullName>
    </recommendedName>
</protein>
<name>A0ABW6GNH5_9ACTN</name>